<evidence type="ECO:0000256" key="1">
    <source>
        <dbReference type="ARBA" id="ARBA00022741"/>
    </source>
</evidence>
<reference evidence="3 4" key="1">
    <citation type="submission" date="2019-03" db="EMBL/GenBank/DDBJ databases">
        <title>Single cell metagenomics reveals metabolic interactions within the superorganism composed of flagellate Streblomastix strix and complex community of Bacteroidetes bacteria on its surface.</title>
        <authorList>
            <person name="Treitli S.C."/>
            <person name="Kolisko M."/>
            <person name="Husnik F."/>
            <person name="Keeling P."/>
            <person name="Hampl V."/>
        </authorList>
    </citation>
    <scope>NUCLEOTIDE SEQUENCE [LARGE SCALE GENOMIC DNA]</scope>
    <source>
        <strain evidence="3">ST1C</strain>
    </source>
</reference>
<dbReference type="GO" id="GO:0005694">
    <property type="term" value="C:chromosome"/>
    <property type="evidence" value="ECO:0007669"/>
    <property type="project" value="TreeGrafter"/>
</dbReference>
<comment type="caution">
    <text evidence="3">The sequence shown here is derived from an EMBL/GenBank/DDBJ whole genome shotgun (WGS) entry which is preliminary data.</text>
</comment>
<dbReference type="OrthoDB" id="10042665at2759"/>
<keyword evidence="1" id="KW-0547">Nucleotide-binding</keyword>
<dbReference type="EMBL" id="SNRW01047520">
    <property type="protein sequence ID" value="KAA6315212.1"/>
    <property type="molecule type" value="Genomic_DNA"/>
</dbReference>
<dbReference type="AlphaFoldDB" id="A0A5J4Q153"/>
<sequence length="144" mass="16179">FSGSTDQIEKNVRETIAQQCPIIRLGPVDFSKNSFLCQNVEQIAFTDLDEIAPDSDVILLWQVQLDIYMYSCEESGATEDADNGGEEGDNTPSCMQWTLPNNELEGSWENLIYEVGLKRRLLNYVKSALLFSERGVNPHIIGCN</sequence>
<dbReference type="GO" id="GO:0051598">
    <property type="term" value="P:meiotic recombination checkpoint signaling"/>
    <property type="evidence" value="ECO:0007669"/>
    <property type="project" value="TreeGrafter"/>
</dbReference>
<evidence type="ECO:0000313" key="4">
    <source>
        <dbReference type="Proteomes" id="UP000324800"/>
    </source>
</evidence>
<name>A0A5J4Q153_9EUKA</name>
<protein>
    <submittedName>
        <fullName evidence="3">Putative pachytene checkpoint protein 2</fullName>
    </submittedName>
</protein>
<dbReference type="GO" id="GO:0005634">
    <property type="term" value="C:nucleus"/>
    <property type="evidence" value="ECO:0007669"/>
    <property type="project" value="TreeGrafter"/>
</dbReference>
<evidence type="ECO:0000313" key="3">
    <source>
        <dbReference type="EMBL" id="KAA6315212.1"/>
    </source>
</evidence>
<dbReference type="GO" id="GO:0007131">
    <property type="term" value="P:reciprocal meiotic recombination"/>
    <property type="evidence" value="ECO:0007669"/>
    <property type="project" value="TreeGrafter"/>
</dbReference>
<dbReference type="InterPro" id="IPR044539">
    <property type="entry name" value="Pch2-like"/>
</dbReference>
<gene>
    <name evidence="3" type="ORF">EZS28_055453</name>
</gene>
<keyword evidence="2" id="KW-0067">ATP-binding</keyword>
<dbReference type="GO" id="GO:0005524">
    <property type="term" value="F:ATP binding"/>
    <property type="evidence" value="ECO:0007669"/>
    <property type="project" value="UniProtKB-KW"/>
</dbReference>
<proteinExistence type="predicted"/>
<dbReference type="PANTHER" id="PTHR45991">
    <property type="entry name" value="PACHYTENE CHECKPOINT PROTEIN 2"/>
    <property type="match status" value="1"/>
</dbReference>
<feature type="non-terminal residue" evidence="3">
    <location>
        <position position="144"/>
    </location>
</feature>
<dbReference type="Proteomes" id="UP000324800">
    <property type="component" value="Unassembled WGS sequence"/>
</dbReference>
<organism evidence="3 4">
    <name type="scientific">Streblomastix strix</name>
    <dbReference type="NCBI Taxonomy" id="222440"/>
    <lineage>
        <taxon>Eukaryota</taxon>
        <taxon>Metamonada</taxon>
        <taxon>Preaxostyla</taxon>
        <taxon>Oxymonadida</taxon>
        <taxon>Streblomastigidae</taxon>
        <taxon>Streblomastix</taxon>
    </lineage>
</organism>
<dbReference type="Pfam" id="PF23563">
    <property type="entry name" value="TRIP13_N"/>
    <property type="match status" value="1"/>
</dbReference>
<feature type="non-terminal residue" evidence="3">
    <location>
        <position position="1"/>
    </location>
</feature>
<evidence type="ECO:0000256" key="2">
    <source>
        <dbReference type="ARBA" id="ARBA00022840"/>
    </source>
</evidence>
<accession>A0A5J4Q153</accession>
<dbReference type="PANTHER" id="PTHR45991:SF1">
    <property type="entry name" value="PACHYTENE CHECKPOINT PROTEIN 2 HOMOLOG"/>
    <property type="match status" value="1"/>
</dbReference>